<evidence type="ECO:0000256" key="1">
    <source>
        <dbReference type="SAM" id="SignalP"/>
    </source>
</evidence>
<dbReference type="EMBL" id="CP036347">
    <property type="protein sequence ID" value="QDU01094.1"/>
    <property type="molecule type" value="Genomic_DNA"/>
</dbReference>
<protein>
    <recommendedName>
        <fullName evidence="4">Tetratricopeptide repeat protein</fullName>
    </recommendedName>
</protein>
<dbReference type="Proteomes" id="UP000320722">
    <property type="component" value="Chromosome"/>
</dbReference>
<keyword evidence="1" id="KW-0732">Signal</keyword>
<dbReference type="Gene3D" id="1.25.40.10">
    <property type="entry name" value="Tetratricopeptide repeat domain"/>
    <property type="match status" value="1"/>
</dbReference>
<sequence length="522" mass="59709" precursor="true">MIQRLIRTCCLFLFCLSLIGTGDAFAADRSIQNFVSQREQWNKLLGVTQTLEGRVSTYNSLSMRFRNCPIPFYFAGKVPRLDDSFQNVEVTGQLARENGRLLFKITSLKKLPGDLEHFVTEQSKIDLSDPRDWYELAKWGQQRAEFYNDEELKQKALNAFRRGVEAEYSQLRIKQPENLMKLAEKAQEFKLDPRLAEAYRHEALVLEWEQLKKQKGSNADPVRAQLIKLFPKSITPLKADQPAERKRYLADQVAEFQKANPEQRQRMIRWFYSQIVLDQILKGLAEGGSNGFKIAADIKKQLPERPDLARQYEQMQLSFDFHRIDELPRQYVLDLAKEYQQRGDQTKAKQTLENWVEARRKKLEPGDADGRVSVARDLMELTGNRPGAVKLLLQAWELNPKSAETAAMLGRLGYMLHEDKWLDPQEVKEFRDDPIRKAIRNGTVVAGMNRDQVKKALGAPTQVGRSISGGAINELWIYGEAGNQGLIIQLSRKQRADEFKVIRIKNAAAAAGGIVPETSTVE</sequence>
<name>A0A517W760_9PLAN</name>
<feature type="chain" id="PRO_5021764407" description="Tetratricopeptide repeat protein" evidence="1">
    <location>
        <begin position="27"/>
        <end position="522"/>
    </location>
</feature>
<dbReference type="AlphaFoldDB" id="A0A517W760"/>
<reference evidence="2 3" key="1">
    <citation type="submission" date="2019-02" db="EMBL/GenBank/DDBJ databases">
        <title>Deep-cultivation of Planctomycetes and their phenomic and genomic characterization uncovers novel biology.</title>
        <authorList>
            <person name="Wiegand S."/>
            <person name="Jogler M."/>
            <person name="Boedeker C."/>
            <person name="Pinto D."/>
            <person name="Vollmers J."/>
            <person name="Rivas-Marin E."/>
            <person name="Kohn T."/>
            <person name="Peeters S.H."/>
            <person name="Heuer A."/>
            <person name="Rast P."/>
            <person name="Oberbeckmann S."/>
            <person name="Bunk B."/>
            <person name="Jeske O."/>
            <person name="Meyerdierks A."/>
            <person name="Storesund J.E."/>
            <person name="Kallscheuer N."/>
            <person name="Luecker S."/>
            <person name="Lage O.M."/>
            <person name="Pohl T."/>
            <person name="Merkel B.J."/>
            <person name="Hornburger P."/>
            <person name="Mueller R.-W."/>
            <person name="Bruemmer F."/>
            <person name="Labrenz M."/>
            <person name="Spormann A.M."/>
            <person name="Op den Camp H."/>
            <person name="Overmann J."/>
            <person name="Amann R."/>
            <person name="Jetten M.S.M."/>
            <person name="Mascher T."/>
            <person name="Medema M.H."/>
            <person name="Devos D.P."/>
            <person name="Kaster A.-K."/>
            <person name="Ovreas L."/>
            <person name="Rohde M."/>
            <person name="Galperin M.Y."/>
            <person name="Jogler C."/>
        </authorList>
    </citation>
    <scope>NUCLEOTIDE SEQUENCE [LARGE SCALE GENOMIC DNA]</scope>
    <source>
        <strain evidence="2 3">V6</strain>
    </source>
</reference>
<evidence type="ECO:0000313" key="2">
    <source>
        <dbReference type="EMBL" id="QDU01094.1"/>
    </source>
</evidence>
<dbReference type="RefSeq" id="WP_145036758.1">
    <property type="nucleotide sequence ID" value="NZ_CP036347.1"/>
</dbReference>
<organism evidence="2 3">
    <name type="scientific">Gimesia chilikensis</name>
    <dbReference type="NCBI Taxonomy" id="2605989"/>
    <lineage>
        <taxon>Bacteria</taxon>
        <taxon>Pseudomonadati</taxon>
        <taxon>Planctomycetota</taxon>
        <taxon>Planctomycetia</taxon>
        <taxon>Planctomycetales</taxon>
        <taxon>Planctomycetaceae</taxon>
        <taxon>Gimesia</taxon>
    </lineage>
</organism>
<gene>
    <name evidence="2" type="ORF">V6x_07730</name>
</gene>
<proteinExistence type="predicted"/>
<dbReference type="InterPro" id="IPR011990">
    <property type="entry name" value="TPR-like_helical_dom_sf"/>
</dbReference>
<feature type="signal peptide" evidence="1">
    <location>
        <begin position="1"/>
        <end position="26"/>
    </location>
</feature>
<evidence type="ECO:0008006" key="4">
    <source>
        <dbReference type="Google" id="ProtNLM"/>
    </source>
</evidence>
<accession>A0A517W760</accession>
<evidence type="ECO:0000313" key="3">
    <source>
        <dbReference type="Proteomes" id="UP000320722"/>
    </source>
</evidence>